<keyword evidence="3" id="KW-1185">Reference proteome</keyword>
<dbReference type="EnsemblMetazoa" id="CLYHEMT005421.1">
    <property type="protein sequence ID" value="CLYHEMP005421.1"/>
    <property type="gene ID" value="CLYHEMG005421"/>
</dbReference>
<protein>
    <submittedName>
        <fullName evidence="2">Uncharacterized protein</fullName>
    </submittedName>
</protein>
<organism evidence="2 3">
    <name type="scientific">Clytia hemisphaerica</name>
    <dbReference type="NCBI Taxonomy" id="252671"/>
    <lineage>
        <taxon>Eukaryota</taxon>
        <taxon>Metazoa</taxon>
        <taxon>Cnidaria</taxon>
        <taxon>Hydrozoa</taxon>
        <taxon>Hydroidolina</taxon>
        <taxon>Leptothecata</taxon>
        <taxon>Obeliida</taxon>
        <taxon>Clytiidae</taxon>
        <taxon>Clytia</taxon>
    </lineage>
</organism>
<dbReference type="AlphaFoldDB" id="A0A7M5WJR5"/>
<name>A0A7M5WJR5_9CNID</name>
<evidence type="ECO:0000313" key="3">
    <source>
        <dbReference type="Proteomes" id="UP000594262"/>
    </source>
</evidence>
<sequence>MQCMALKGFTPSQLKFKTKPSSSPSNSPDSLNQLSHRDVSHMSLIYPSFGRTVWACRILTKFSSWYSLAIRGPIGKYLNVLPLDFFDPHFGHSFKFACSLRKTMQSFSQALNVCMGIKKSLMQDLAWS</sequence>
<evidence type="ECO:0000256" key="1">
    <source>
        <dbReference type="SAM" id="MobiDB-lite"/>
    </source>
</evidence>
<evidence type="ECO:0000313" key="2">
    <source>
        <dbReference type="EnsemblMetazoa" id="CLYHEMP005421.1"/>
    </source>
</evidence>
<feature type="compositionally biased region" description="Low complexity" evidence="1">
    <location>
        <begin position="20"/>
        <end position="34"/>
    </location>
</feature>
<proteinExistence type="predicted"/>
<reference evidence="2" key="1">
    <citation type="submission" date="2021-01" db="UniProtKB">
        <authorList>
            <consortium name="EnsemblMetazoa"/>
        </authorList>
    </citation>
    <scope>IDENTIFICATION</scope>
</reference>
<accession>A0A7M5WJR5</accession>
<feature type="region of interest" description="Disordered" evidence="1">
    <location>
        <begin position="14"/>
        <end position="34"/>
    </location>
</feature>
<dbReference type="Proteomes" id="UP000594262">
    <property type="component" value="Unplaced"/>
</dbReference>